<evidence type="ECO:0000256" key="7">
    <source>
        <dbReference type="ARBA" id="ARBA00023303"/>
    </source>
</evidence>
<dbReference type="Pfam" id="PF00497">
    <property type="entry name" value="SBP_bac_3"/>
    <property type="match status" value="1"/>
</dbReference>
<evidence type="ECO:0000256" key="6">
    <source>
        <dbReference type="ARBA" id="ARBA00023136"/>
    </source>
</evidence>
<comment type="subcellular location">
    <subcellularLocation>
        <location evidence="1">Membrane</location>
        <topology evidence="1">Multi-pass membrane protein</topology>
    </subcellularLocation>
</comment>
<keyword evidence="6" id="KW-0472">Membrane</keyword>
<evidence type="ECO:0000313" key="9">
    <source>
        <dbReference type="EMBL" id="PPQ31472.1"/>
    </source>
</evidence>
<dbReference type="SUPFAM" id="SSF81324">
    <property type="entry name" value="Voltage-gated potassium channels"/>
    <property type="match status" value="1"/>
</dbReference>
<accession>A0A2S6NA25</accession>
<dbReference type="InterPro" id="IPR001638">
    <property type="entry name" value="Solute-binding_3/MltF_N"/>
</dbReference>
<dbReference type="GO" id="GO:0008076">
    <property type="term" value="C:voltage-gated potassium channel complex"/>
    <property type="evidence" value="ECO:0007669"/>
    <property type="project" value="InterPro"/>
</dbReference>
<organism evidence="9 10">
    <name type="scientific">Rhodoblastus sphagnicola</name>
    <dbReference type="NCBI Taxonomy" id="333368"/>
    <lineage>
        <taxon>Bacteria</taxon>
        <taxon>Pseudomonadati</taxon>
        <taxon>Pseudomonadota</taxon>
        <taxon>Alphaproteobacteria</taxon>
        <taxon>Hyphomicrobiales</taxon>
        <taxon>Rhodoblastaceae</taxon>
        <taxon>Rhodoblastus</taxon>
    </lineage>
</organism>
<dbReference type="GO" id="GO:0005251">
    <property type="term" value="F:delayed rectifier potassium channel activity"/>
    <property type="evidence" value="ECO:0007669"/>
    <property type="project" value="TreeGrafter"/>
</dbReference>
<dbReference type="Proteomes" id="UP000239089">
    <property type="component" value="Unassembled WGS sequence"/>
</dbReference>
<protein>
    <recommendedName>
        <fullName evidence="8">Solute-binding protein family 3/N-terminal domain-containing protein</fullName>
    </recommendedName>
</protein>
<dbReference type="SUPFAM" id="SSF53850">
    <property type="entry name" value="Periplasmic binding protein-like II"/>
    <property type="match status" value="1"/>
</dbReference>
<dbReference type="RefSeq" id="WP_104507582.1">
    <property type="nucleotide sequence ID" value="NZ_JACIGC010000009.1"/>
</dbReference>
<dbReference type="InterPro" id="IPR013099">
    <property type="entry name" value="K_chnl_dom"/>
</dbReference>
<dbReference type="OrthoDB" id="9799090at2"/>
<dbReference type="PANTHER" id="PTHR11537:SF252">
    <property type="entry name" value="POTASSIUM VOLTAGE-GATED CHANNEL PROTEIN SHAW"/>
    <property type="match status" value="1"/>
</dbReference>
<evidence type="ECO:0000256" key="4">
    <source>
        <dbReference type="ARBA" id="ARBA00022989"/>
    </source>
</evidence>
<keyword evidence="7" id="KW-0407">Ion channel</keyword>
<evidence type="ECO:0000256" key="2">
    <source>
        <dbReference type="ARBA" id="ARBA00022448"/>
    </source>
</evidence>
<reference evidence="9 10" key="1">
    <citation type="journal article" date="2018" name="Arch. Microbiol.">
        <title>New insights into the metabolic potential of the phototrophic purple bacterium Rhodopila globiformis DSM 161(T) from its draft genome sequence and evidence for a vanadium-dependent nitrogenase.</title>
        <authorList>
            <person name="Imhoff J.F."/>
            <person name="Rahn T."/>
            <person name="Kunzel S."/>
            <person name="Neulinger S.C."/>
        </authorList>
    </citation>
    <scope>NUCLEOTIDE SEQUENCE [LARGE SCALE GENOMIC DNA]</scope>
    <source>
        <strain evidence="9 10">DSM 16996</strain>
    </source>
</reference>
<dbReference type="Gene3D" id="1.10.287.70">
    <property type="match status" value="1"/>
</dbReference>
<dbReference type="PRINTS" id="PR00169">
    <property type="entry name" value="KCHANNEL"/>
</dbReference>
<gene>
    <name evidence="9" type="ORF">CCR94_09235</name>
</gene>
<evidence type="ECO:0000256" key="5">
    <source>
        <dbReference type="ARBA" id="ARBA00023065"/>
    </source>
</evidence>
<evidence type="ECO:0000256" key="3">
    <source>
        <dbReference type="ARBA" id="ARBA00022692"/>
    </source>
</evidence>
<dbReference type="GO" id="GO:0001508">
    <property type="term" value="P:action potential"/>
    <property type="evidence" value="ECO:0007669"/>
    <property type="project" value="TreeGrafter"/>
</dbReference>
<evidence type="ECO:0000256" key="1">
    <source>
        <dbReference type="ARBA" id="ARBA00004141"/>
    </source>
</evidence>
<keyword evidence="4" id="KW-1133">Transmembrane helix</keyword>
<keyword evidence="10" id="KW-1185">Reference proteome</keyword>
<feature type="domain" description="Solute-binding protein family 3/N-terminal" evidence="8">
    <location>
        <begin position="35"/>
        <end position="360"/>
    </location>
</feature>
<dbReference type="AlphaFoldDB" id="A0A2S6NA25"/>
<keyword evidence="3" id="KW-0812">Transmembrane</keyword>
<evidence type="ECO:0000259" key="8">
    <source>
        <dbReference type="SMART" id="SM00062"/>
    </source>
</evidence>
<sequence length="366" mass="39424">MRSSFARYGVAALWLGFALYSLLFGSQRAWAGDEALTVAVYDAPPYGGVEHGGAFNGASVDLWRRIAESCGFRYRFVAVRKMDAILSGLRERRFDVAIGAITITPDRAEQVDFSYPAHRSGVAVATRRPTGVLSALTSYCAVAFDLGSMLVLAAGIMVLVGVLMWFIERPRQVAAAGEGSSVGSLPDGVYWAVVTMTTVGYGDKTPKTRAGRAVAIFWMLGSVALISILSSSLISRLTAVQIEDGASFRRADLDGKRLAAAALSSGAEYLETQGLAYGRRDSLQQALEALDKDEVDVVVNSVGALRHAVSARFSATLTVQRDLLAPAYMAFAFPANSALKKPIDRALIRVTATPEWRSVEESYFIR</sequence>
<dbReference type="InterPro" id="IPR028325">
    <property type="entry name" value="VG_K_chnl"/>
</dbReference>
<comment type="caution">
    <text evidence="9">The sequence shown here is derived from an EMBL/GenBank/DDBJ whole genome shotgun (WGS) entry which is preliminary data.</text>
</comment>
<dbReference type="Gene3D" id="3.40.190.10">
    <property type="entry name" value="Periplasmic binding protein-like II"/>
    <property type="match status" value="3"/>
</dbReference>
<dbReference type="EMBL" id="NHSJ01000057">
    <property type="protein sequence ID" value="PPQ31472.1"/>
    <property type="molecule type" value="Genomic_DNA"/>
</dbReference>
<dbReference type="SMART" id="SM00062">
    <property type="entry name" value="PBPb"/>
    <property type="match status" value="1"/>
</dbReference>
<evidence type="ECO:0000313" key="10">
    <source>
        <dbReference type="Proteomes" id="UP000239089"/>
    </source>
</evidence>
<keyword evidence="2" id="KW-0813">Transport</keyword>
<keyword evidence="5" id="KW-0406">Ion transport</keyword>
<dbReference type="PANTHER" id="PTHR11537">
    <property type="entry name" value="VOLTAGE-GATED POTASSIUM CHANNEL"/>
    <property type="match status" value="1"/>
</dbReference>
<dbReference type="Pfam" id="PF07885">
    <property type="entry name" value="Ion_trans_2"/>
    <property type="match status" value="1"/>
</dbReference>
<proteinExistence type="predicted"/>
<name>A0A2S6NA25_9HYPH</name>